<name>A0A1Y2CLQ6_9FUNG</name>
<evidence type="ECO:0000256" key="7">
    <source>
        <dbReference type="ARBA" id="ARBA00022737"/>
    </source>
</evidence>
<dbReference type="STRING" id="329046.A0A1Y2CLQ6"/>
<evidence type="ECO:0000256" key="2">
    <source>
        <dbReference type="ARBA" id="ARBA00004196"/>
    </source>
</evidence>
<dbReference type="InterPro" id="IPR036047">
    <property type="entry name" value="F-box-like_dom_sf"/>
</dbReference>
<dbReference type="GO" id="GO:0009791">
    <property type="term" value="P:post-embryonic development"/>
    <property type="evidence" value="ECO:0007669"/>
    <property type="project" value="UniProtKB-ARBA"/>
</dbReference>
<accession>A0A1Y2CLQ6</accession>
<sequence>MTERSSLSRFKRCDECRRLKKGCSKDKDGCISCKAKGVACVYINDPSLSLRKELIYDSGALNSAAFMQTTDTFNLDFDSWNNQILSQHNPINAVLQHYMTAFETPLAYFEDPEMQLEDPDLLPTVGDWILIYNHFTNRSDGSIKLNPMIDIESLLQSYFHRPAVWRLILCYRASKANFKQSEGAEDNLELNYYRRARKAFYRADSSPSVDVVMSYFLMHVHARDMGEQELVEHCLSSALKMLLELKMDVDPDDSPWLFHLSARQKEERRRVFYTLHGQYCIARSYSPDPLELNLVSDRVKVPSQVFDPHPVFKHFSPGFPEVFKFEAELMSLIGTIRQYYSFPPNSVHDLLMKARVGGPAGDRLLSLHASIPRQYLFQFDDAVKISTRDEIQFIEEVSKHQLELFSINSIFHSTISVLCRPIMVLTCCRSSRPIYLSDEQQGIILNATSRCIGAAWRISSLVRFFDRMESGEGKNRVPENERELYTIAGSSLAIFEAFIVLWFVACRMDTQWVTLASLQGFNNELLRDRLRYLLEVKKRMGMKSQNAPIVKAMEVMLEEVELIAVGGGLVGSLENDSQETIELGIRSLKLDTEDSKAVIDPWCYMGFLVFIHFDGIEPDATLNSKLLITKPLESSTKSMSVTLLDFPFELLLAILVYIHPVHVLRLSRVCSRFKAIVDSNQWVTDAIAIHIRPHNWSEMIYGNDDDNIIFLNGSHALQEAYAKTAYDFSEDNDVFFIRDWERKVPHGQIPVVVATLTHLTHLTLSCSNRTGSIPVELRHLTALVLLNLSENSLSGFIPSELGELSQLEILRLNGNELSGNVPTSFTNLTVLRHLYLSNNKLTGRLPEFLSDLQRLELLLLNQNLFEGNIPVSYSSLHELYELNLSDNNLTGTIPSDLVHLPSLYLLRLTNNNFSGTIPVMLPRARHIQIEYPEHMLEHRQFLGLARHHILLLGFMLVATTVAAVACKR</sequence>
<evidence type="ECO:0000256" key="11">
    <source>
        <dbReference type="ARBA" id="ARBA00023242"/>
    </source>
</evidence>
<keyword evidence="16" id="KW-1185">Reference proteome</keyword>
<dbReference type="SUPFAM" id="SSF57701">
    <property type="entry name" value="Zn2/Cys6 DNA-binding domain"/>
    <property type="match status" value="1"/>
</dbReference>
<dbReference type="FunFam" id="3.80.10.10:FF:000041">
    <property type="entry name" value="LRR receptor-like serine/threonine-protein kinase ERECTA"/>
    <property type="match status" value="1"/>
</dbReference>
<dbReference type="AlphaFoldDB" id="A0A1Y2CLQ6"/>
<dbReference type="Pfam" id="PF13855">
    <property type="entry name" value="LRR_8"/>
    <property type="match status" value="1"/>
</dbReference>
<dbReference type="Pfam" id="PF00560">
    <property type="entry name" value="LRR_1"/>
    <property type="match status" value="2"/>
</dbReference>
<dbReference type="CDD" id="cd12148">
    <property type="entry name" value="fungal_TF_MHR"/>
    <property type="match status" value="1"/>
</dbReference>
<dbReference type="FunFam" id="3.80.10.10:FF:000453">
    <property type="entry name" value="Leucine-rich receptor-like protein kinase family protein"/>
    <property type="match status" value="1"/>
</dbReference>
<dbReference type="CDD" id="cd00067">
    <property type="entry name" value="GAL4"/>
    <property type="match status" value="1"/>
</dbReference>
<evidence type="ECO:0000256" key="6">
    <source>
        <dbReference type="ARBA" id="ARBA00022729"/>
    </source>
</evidence>
<dbReference type="InterPro" id="IPR003591">
    <property type="entry name" value="Leu-rich_rpt_typical-subtyp"/>
</dbReference>
<evidence type="ECO:0000256" key="1">
    <source>
        <dbReference type="ARBA" id="ARBA00004167"/>
    </source>
</evidence>
<keyword evidence="4 12" id="KW-0812">Transmembrane</keyword>
<dbReference type="SMART" id="SM00369">
    <property type="entry name" value="LRR_TYP"/>
    <property type="match status" value="4"/>
</dbReference>
<evidence type="ECO:0000256" key="12">
    <source>
        <dbReference type="SAM" id="Phobius"/>
    </source>
</evidence>
<feature type="domain" description="Zn(2)-C6 fungal-type" evidence="13">
    <location>
        <begin position="12"/>
        <end position="42"/>
    </location>
</feature>
<dbReference type="PANTHER" id="PTHR48059">
    <property type="entry name" value="POLYGALACTURONASE INHIBITOR 1"/>
    <property type="match status" value="1"/>
</dbReference>
<dbReference type="InterPro" id="IPR051848">
    <property type="entry name" value="PGIP"/>
</dbReference>
<evidence type="ECO:0000313" key="16">
    <source>
        <dbReference type="Proteomes" id="UP000193642"/>
    </source>
</evidence>
<keyword evidence="9 12" id="KW-0472">Membrane</keyword>
<dbReference type="SMART" id="SM00066">
    <property type="entry name" value="GAL4"/>
    <property type="match status" value="1"/>
</dbReference>
<evidence type="ECO:0000313" key="15">
    <source>
        <dbReference type="EMBL" id="ORY47887.1"/>
    </source>
</evidence>
<proteinExistence type="predicted"/>
<keyword evidence="6" id="KW-0732">Signal</keyword>
<dbReference type="Proteomes" id="UP000193642">
    <property type="component" value="Unassembled WGS sequence"/>
</dbReference>
<evidence type="ECO:0000259" key="14">
    <source>
        <dbReference type="PROSITE" id="PS50181"/>
    </source>
</evidence>
<feature type="transmembrane region" description="Helical" evidence="12">
    <location>
        <begin position="948"/>
        <end position="966"/>
    </location>
</feature>
<dbReference type="InterPro" id="IPR007219">
    <property type="entry name" value="XnlR_reg_dom"/>
</dbReference>
<dbReference type="Gene3D" id="3.80.10.10">
    <property type="entry name" value="Ribonuclease Inhibitor"/>
    <property type="match status" value="1"/>
</dbReference>
<evidence type="ECO:0000256" key="10">
    <source>
        <dbReference type="ARBA" id="ARBA00023180"/>
    </source>
</evidence>
<keyword evidence="5" id="KW-0479">Metal-binding</keyword>
<evidence type="ECO:0008006" key="17">
    <source>
        <dbReference type="Google" id="ProtNLM"/>
    </source>
</evidence>
<evidence type="ECO:0000256" key="4">
    <source>
        <dbReference type="ARBA" id="ARBA00022692"/>
    </source>
</evidence>
<comment type="subcellular location">
    <subcellularLocation>
        <location evidence="2">Cell envelope</location>
    </subcellularLocation>
    <subcellularLocation>
        <location evidence="1">Membrane</location>
        <topology evidence="1">Single-pass membrane protein</topology>
    </subcellularLocation>
</comment>
<dbReference type="GO" id="GO:0051707">
    <property type="term" value="P:response to other organism"/>
    <property type="evidence" value="ECO:0007669"/>
    <property type="project" value="UniProtKB-ARBA"/>
</dbReference>
<dbReference type="GO" id="GO:0003677">
    <property type="term" value="F:DNA binding"/>
    <property type="evidence" value="ECO:0007669"/>
    <property type="project" value="InterPro"/>
</dbReference>
<dbReference type="Pfam" id="PF04082">
    <property type="entry name" value="Fungal_trans"/>
    <property type="match status" value="1"/>
</dbReference>
<dbReference type="GO" id="GO:0000981">
    <property type="term" value="F:DNA-binding transcription factor activity, RNA polymerase II-specific"/>
    <property type="evidence" value="ECO:0007669"/>
    <property type="project" value="InterPro"/>
</dbReference>
<comment type="caution">
    <text evidence="15">The sequence shown here is derived from an EMBL/GenBank/DDBJ whole genome shotgun (WGS) entry which is preliminary data.</text>
</comment>
<dbReference type="PROSITE" id="PS50181">
    <property type="entry name" value="FBOX"/>
    <property type="match status" value="1"/>
</dbReference>
<dbReference type="GO" id="GO:0008270">
    <property type="term" value="F:zinc ion binding"/>
    <property type="evidence" value="ECO:0007669"/>
    <property type="project" value="InterPro"/>
</dbReference>
<keyword evidence="11" id="KW-0539">Nucleus</keyword>
<evidence type="ECO:0000256" key="9">
    <source>
        <dbReference type="ARBA" id="ARBA00023136"/>
    </source>
</evidence>
<keyword evidence="7" id="KW-0677">Repeat</keyword>
<dbReference type="PANTHER" id="PTHR48059:SF30">
    <property type="entry name" value="OS06G0587000 PROTEIN"/>
    <property type="match status" value="1"/>
</dbReference>
<keyword evidence="8 12" id="KW-1133">Transmembrane helix</keyword>
<dbReference type="InterPro" id="IPR001138">
    <property type="entry name" value="Zn2Cys6_DnaBD"/>
</dbReference>
<dbReference type="EMBL" id="MCGO01000013">
    <property type="protein sequence ID" value="ORY47887.1"/>
    <property type="molecule type" value="Genomic_DNA"/>
</dbReference>
<evidence type="ECO:0000259" key="13">
    <source>
        <dbReference type="PROSITE" id="PS50048"/>
    </source>
</evidence>
<dbReference type="OrthoDB" id="10444158at2759"/>
<evidence type="ECO:0000256" key="5">
    <source>
        <dbReference type="ARBA" id="ARBA00022723"/>
    </source>
</evidence>
<organism evidence="15 16">
    <name type="scientific">Rhizoclosmatium globosum</name>
    <dbReference type="NCBI Taxonomy" id="329046"/>
    <lineage>
        <taxon>Eukaryota</taxon>
        <taxon>Fungi</taxon>
        <taxon>Fungi incertae sedis</taxon>
        <taxon>Chytridiomycota</taxon>
        <taxon>Chytridiomycota incertae sedis</taxon>
        <taxon>Chytridiomycetes</taxon>
        <taxon>Chytridiales</taxon>
        <taxon>Chytriomycetaceae</taxon>
        <taxon>Rhizoclosmatium</taxon>
    </lineage>
</organism>
<dbReference type="SUPFAM" id="SSF81383">
    <property type="entry name" value="F-box domain"/>
    <property type="match status" value="1"/>
</dbReference>
<keyword evidence="10" id="KW-0325">Glycoprotein</keyword>
<feature type="domain" description="F-box" evidence="14">
    <location>
        <begin position="640"/>
        <end position="686"/>
    </location>
</feature>
<dbReference type="InterPro" id="IPR036864">
    <property type="entry name" value="Zn2-C6_fun-type_DNA-bd_sf"/>
</dbReference>
<dbReference type="Pfam" id="PF00646">
    <property type="entry name" value="F-box"/>
    <property type="match status" value="1"/>
</dbReference>
<dbReference type="PROSITE" id="PS50048">
    <property type="entry name" value="ZN2_CY6_FUNGAL_2"/>
    <property type="match status" value="1"/>
</dbReference>
<keyword evidence="3" id="KW-0433">Leucine-rich repeat</keyword>
<protein>
    <recommendedName>
        <fullName evidence="17">Zn(2)-C6 fungal-type domain-containing protein</fullName>
    </recommendedName>
</protein>
<gene>
    <name evidence="15" type="ORF">BCR33DRAFT_806619</name>
</gene>
<dbReference type="InterPro" id="IPR001611">
    <property type="entry name" value="Leu-rich_rpt"/>
</dbReference>
<dbReference type="SUPFAM" id="SSF52058">
    <property type="entry name" value="L domain-like"/>
    <property type="match status" value="1"/>
</dbReference>
<dbReference type="GO" id="GO:0016020">
    <property type="term" value="C:membrane"/>
    <property type="evidence" value="ECO:0007669"/>
    <property type="project" value="UniProtKB-SubCell"/>
</dbReference>
<evidence type="ECO:0000256" key="3">
    <source>
        <dbReference type="ARBA" id="ARBA00022614"/>
    </source>
</evidence>
<dbReference type="GO" id="GO:0006952">
    <property type="term" value="P:defense response"/>
    <property type="evidence" value="ECO:0007669"/>
    <property type="project" value="UniProtKB-ARBA"/>
</dbReference>
<dbReference type="InterPro" id="IPR032675">
    <property type="entry name" value="LRR_dom_sf"/>
</dbReference>
<dbReference type="GO" id="GO:0006351">
    <property type="term" value="P:DNA-templated transcription"/>
    <property type="evidence" value="ECO:0007669"/>
    <property type="project" value="InterPro"/>
</dbReference>
<reference evidence="15 16" key="1">
    <citation type="submission" date="2016-07" db="EMBL/GenBank/DDBJ databases">
        <title>Pervasive Adenine N6-methylation of Active Genes in Fungi.</title>
        <authorList>
            <consortium name="DOE Joint Genome Institute"/>
            <person name="Mondo S.J."/>
            <person name="Dannebaum R.O."/>
            <person name="Kuo R.C."/>
            <person name="Labutti K."/>
            <person name="Haridas S."/>
            <person name="Kuo A."/>
            <person name="Salamov A."/>
            <person name="Ahrendt S.R."/>
            <person name="Lipzen A."/>
            <person name="Sullivan W."/>
            <person name="Andreopoulos W.B."/>
            <person name="Clum A."/>
            <person name="Lindquist E."/>
            <person name="Daum C."/>
            <person name="Ramamoorthy G.K."/>
            <person name="Gryganskyi A."/>
            <person name="Culley D."/>
            <person name="Magnuson J.K."/>
            <person name="James T.Y."/>
            <person name="O'Malley M.A."/>
            <person name="Stajich J.E."/>
            <person name="Spatafora J.W."/>
            <person name="Visel A."/>
            <person name="Grigoriev I.V."/>
        </authorList>
    </citation>
    <scope>NUCLEOTIDE SEQUENCE [LARGE SCALE GENOMIC DNA]</scope>
    <source>
        <strain evidence="15 16">JEL800</strain>
    </source>
</reference>
<dbReference type="InterPro" id="IPR001810">
    <property type="entry name" value="F-box_dom"/>
</dbReference>
<evidence type="ECO:0000256" key="8">
    <source>
        <dbReference type="ARBA" id="ARBA00022989"/>
    </source>
</evidence>